<dbReference type="Gene3D" id="1.20.1050.60">
    <property type="entry name" value="alpha-1,2-mannosidase"/>
    <property type="match status" value="1"/>
</dbReference>
<dbReference type="GO" id="GO:0000224">
    <property type="term" value="F:peptide-N4-(N-acetyl-beta-glucosaminyl)asparagine amidase activity"/>
    <property type="evidence" value="ECO:0007669"/>
    <property type="project" value="TreeGrafter"/>
</dbReference>
<name>A0A1V9FEL4_9BACT</name>
<dbReference type="InterPro" id="IPR036514">
    <property type="entry name" value="SGNH_hydro_sf"/>
</dbReference>
<evidence type="ECO:0000313" key="9">
    <source>
        <dbReference type="Proteomes" id="UP000192276"/>
    </source>
</evidence>
<dbReference type="Proteomes" id="UP000192276">
    <property type="component" value="Unassembled WGS sequence"/>
</dbReference>
<evidence type="ECO:0008006" key="10">
    <source>
        <dbReference type="Google" id="ProtNLM"/>
    </source>
</evidence>
<dbReference type="SUPFAM" id="SSF52266">
    <property type="entry name" value="SGNH hydrolase"/>
    <property type="match status" value="1"/>
</dbReference>
<dbReference type="InterPro" id="IPR014718">
    <property type="entry name" value="GH-type_carb-bd"/>
</dbReference>
<comment type="subunit">
    <text evidence="2">Monomer.</text>
</comment>
<evidence type="ECO:0000313" key="8">
    <source>
        <dbReference type="EMBL" id="OQP56707.1"/>
    </source>
</evidence>
<dbReference type="EMBL" id="LWBP01000197">
    <property type="protein sequence ID" value="OQP56707.1"/>
    <property type="molecule type" value="Genomic_DNA"/>
</dbReference>
<gene>
    <name evidence="8" type="ORF">A4R26_25490</name>
</gene>
<feature type="domain" description="Glycosyl hydrolase family 92" evidence="6">
    <location>
        <begin position="309"/>
        <end position="774"/>
    </location>
</feature>
<feature type="domain" description="Sialate O-acetylesterase" evidence="5">
    <location>
        <begin position="883"/>
        <end position="1144"/>
    </location>
</feature>
<evidence type="ECO:0000256" key="4">
    <source>
        <dbReference type="ARBA" id="ARBA00022837"/>
    </source>
</evidence>
<dbReference type="FunFam" id="3.30.2080.10:FF:000001">
    <property type="entry name" value="Alpha-1,2-mannosidase subfamily"/>
    <property type="match status" value="1"/>
</dbReference>
<dbReference type="GO" id="GO:0006516">
    <property type="term" value="P:glycoprotein catabolic process"/>
    <property type="evidence" value="ECO:0007669"/>
    <property type="project" value="TreeGrafter"/>
</dbReference>
<dbReference type="Pfam" id="PF07971">
    <property type="entry name" value="Glyco_hydro_92"/>
    <property type="match status" value="1"/>
</dbReference>
<dbReference type="InterPro" id="IPR012939">
    <property type="entry name" value="Glyco_hydro_92"/>
</dbReference>
<sequence>MASLLLTTLSGAGQLSRQAVTYVNPFIGASTNVDKAGASHGLGKTFPGATTPYGMVQVSPNTITGGDNGSGYSYEHTSIEGFAFTQLSGIGWYGDLGNFLVMPSTGPLKTSAGRAGHEEEGYRSAFAKQTEAASPGYYKVTLGKYRVTAEMTAAPHSGMMRFTFPANNRSRIQIDLARRVGGTSTEQYVRVVDDHTIEGWMKCTPDGGGWGNGEGLADYTVYFYAQFSKPLKQYGVWSAAIPDNWKRKREDIESRRYQQRIAEAAINGVTKQPREQQGKHLGFYTEFATAPNEQVLMKTGISFTDVAHAKMNLEAEITGWDFDKVHANARTLWNQALNKIKIDGGTEEEKTVFYTALYHTMIDPRIVSDVDGAFTGGDGKLHNGTAGQTRRTVFSGWDVFRSQMPLQTIINPSVVNDLLGSLTDLAGETGKQYFERWELLNAYSGCMIGNPAVSVLADAYAKGIRGYDLAKAYTYARNTCERFGNGDKGWTYTCEPIDRRRNSYGNSPFPISNTLENAYSEWCLSQLAAAMGKKEDEKTFAQRALSYQNIFDKTQKWFRPKKEDGSWEEWPKEGRLKHFYGTVESNPYQQGWFVPHDVPGMVKLMGGRDSVITDLLHFFNHTPASLLWNDYYNHANEPVHHVPFLFNRLGAPWLTQEWSRRICARAYHNKVEGLVGNEDVGQMSAWYVLAASGIHPVCPGDTRYEITSPVFSKIVLQLDPQYAKGNSFTVIAKNNSAKNVYIQRAWLNGKPWDKCFIDHAAIASGGVLELEMGPAPNKSWGAQADALVRTDAGSLQFGSGLQDSMVVQQNRPLTIWGTAPAGSEVAIRADWMPAPVTVMANADGQFSGIVAVPAVQSGDYTSHSIEISDGLSAVTLNNVLIGELWLCSGQSNMQFSLKEVVDAANEVAAANHPNIRLLNVGLNFSATPVESFSGKWVSCRSATAKDFSAVGYYFGRGLQQTLNVPVGIIFSGIGASAAQAYVPQPVLAADTMLNRVYLQPYLNSAKSKEPIDGGFSFEKVTRPFLLYNAIIHPLRHFSIRGVCWYQGEANRKERESYTRLTQALITSWRKAFGQNDLPFYYVQVAPYWLEMDNPTLADYAFFREAQEKVSTLANTAMITTVDVGEAKDLHPHNKKPIGIRLANTALNRTYGQLNVVWRGPQYQHLEVSGKKAIIHFEPGTTTGGLHTTDGGAPRFFTIAGADQQFYPANAVIDGDKIIVSNNKVKKPVAVRYAFTNYAVTTLCNGEGWPVIPFRTDDWVEPTPKTN</sequence>
<proteinExistence type="predicted"/>
<comment type="cofactor">
    <cofactor evidence="1">
        <name>Ca(2+)</name>
        <dbReference type="ChEBI" id="CHEBI:29108"/>
    </cofactor>
</comment>
<dbReference type="PANTHER" id="PTHR12143:SF39">
    <property type="entry name" value="SECRETED PROTEIN"/>
    <property type="match status" value="1"/>
</dbReference>
<evidence type="ECO:0000256" key="2">
    <source>
        <dbReference type="ARBA" id="ARBA00011245"/>
    </source>
</evidence>
<dbReference type="InterPro" id="IPR041371">
    <property type="entry name" value="GH92_N"/>
</dbReference>
<dbReference type="GO" id="GO:0016788">
    <property type="term" value="F:hydrolase activity, acting on ester bonds"/>
    <property type="evidence" value="ECO:0007669"/>
    <property type="project" value="UniProtKB-ARBA"/>
</dbReference>
<dbReference type="Gene3D" id="3.40.50.1110">
    <property type="entry name" value="SGNH hydrolase"/>
    <property type="match status" value="1"/>
</dbReference>
<keyword evidence="4" id="KW-0106">Calcium</keyword>
<protein>
    <recommendedName>
        <fullName evidence="10">Alpha-1,2-mannosidase</fullName>
    </recommendedName>
</protein>
<evidence type="ECO:0000256" key="1">
    <source>
        <dbReference type="ARBA" id="ARBA00001913"/>
    </source>
</evidence>
<dbReference type="PANTHER" id="PTHR12143">
    <property type="entry name" value="PEPTIDE N-GLYCANASE PNGASE -RELATED"/>
    <property type="match status" value="1"/>
</dbReference>
<accession>A0A1V9FEL4</accession>
<comment type="caution">
    <text evidence="8">The sequence shown here is derived from an EMBL/GenBank/DDBJ whole genome shotgun (WGS) entry which is preliminary data.</text>
</comment>
<dbReference type="InterPro" id="IPR005181">
    <property type="entry name" value="SASA"/>
</dbReference>
<dbReference type="Gene3D" id="1.20.1610.10">
    <property type="entry name" value="alpha-1,2-mannosidases domains"/>
    <property type="match status" value="1"/>
</dbReference>
<dbReference type="Gene3D" id="3.30.2080.10">
    <property type="entry name" value="GH92 mannosidase domain"/>
    <property type="match status" value="1"/>
</dbReference>
<dbReference type="InterPro" id="IPR005887">
    <property type="entry name" value="GH92_a_mannosidase_put"/>
</dbReference>
<keyword evidence="9" id="KW-1185">Reference proteome</keyword>
<dbReference type="InterPro" id="IPR008928">
    <property type="entry name" value="6-hairpin_glycosidase_sf"/>
</dbReference>
<evidence type="ECO:0000256" key="3">
    <source>
        <dbReference type="ARBA" id="ARBA00022801"/>
    </source>
</evidence>
<feature type="domain" description="Glycosyl hydrolase family 92 N-terminal" evidence="7">
    <location>
        <begin position="22"/>
        <end position="302"/>
    </location>
</feature>
<evidence type="ECO:0000259" key="6">
    <source>
        <dbReference type="Pfam" id="PF07971"/>
    </source>
</evidence>
<dbReference type="Pfam" id="PF17678">
    <property type="entry name" value="Glyco_hydro_92N"/>
    <property type="match status" value="1"/>
</dbReference>
<dbReference type="Pfam" id="PF03629">
    <property type="entry name" value="SASA"/>
    <property type="match status" value="1"/>
</dbReference>
<dbReference type="STRING" id="550983.A4R26_25490"/>
<organism evidence="8 9">
    <name type="scientific">Niastella populi</name>
    <dbReference type="NCBI Taxonomy" id="550983"/>
    <lineage>
        <taxon>Bacteria</taxon>
        <taxon>Pseudomonadati</taxon>
        <taxon>Bacteroidota</taxon>
        <taxon>Chitinophagia</taxon>
        <taxon>Chitinophagales</taxon>
        <taxon>Chitinophagaceae</taxon>
        <taxon>Niastella</taxon>
    </lineage>
</organism>
<dbReference type="Gene3D" id="2.70.98.10">
    <property type="match status" value="1"/>
</dbReference>
<evidence type="ECO:0000259" key="7">
    <source>
        <dbReference type="Pfam" id="PF17678"/>
    </source>
</evidence>
<dbReference type="NCBIfam" id="TIGR01180">
    <property type="entry name" value="aman2_put"/>
    <property type="match status" value="1"/>
</dbReference>
<dbReference type="InterPro" id="IPR050883">
    <property type="entry name" value="PNGase"/>
</dbReference>
<dbReference type="GO" id="GO:0005975">
    <property type="term" value="P:carbohydrate metabolic process"/>
    <property type="evidence" value="ECO:0007669"/>
    <property type="project" value="InterPro"/>
</dbReference>
<dbReference type="GO" id="GO:0005829">
    <property type="term" value="C:cytosol"/>
    <property type="evidence" value="ECO:0007669"/>
    <property type="project" value="TreeGrafter"/>
</dbReference>
<dbReference type="GO" id="GO:0030246">
    <property type="term" value="F:carbohydrate binding"/>
    <property type="evidence" value="ECO:0007669"/>
    <property type="project" value="InterPro"/>
</dbReference>
<reference evidence="9" key="1">
    <citation type="submission" date="2016-04" db="EMBL/GenBank/DDBJ databases">
        <authorList>
            <person name="Chen L."/>
            <person name="Zhuang W."/>
            <person name="Wang G."/>
        </authorList>
    </citation>
    <scope>NUCLEOTIDE SEQUENCE [LARGE SCALE GENOMIC DNA]</scope>
    <source>
        <strain evidence="9">208</strain>
    </source>
</reference>
<evidence type="ECO:0000259" key="5">
    <source>
        <dbReference type="Pfam" id="PF03629"/>
    </source>
</evidence>
<dbReference type="AlphaFoldDB" id="A0A1V9FEL4"/>
<dbReference type="SUPFAM" id="SSF48208">
    <property type="entry name" value="Six-hairpin glycosidases"/>
    <property type="match status" value="1"/>
</dbReference>
<keyword evidence="3" id="KW-0378">Hydrolase</keyword>